<comment type="caution">
    <text evidence="2">The sequence shown here is derived from an EMBL/GenBank/DDBJ whole genome shotgun (WGS) entry which is preliminary data.</text>
</comment>
<organism evidence="2 3">
    <name type="scientific">Apiosordaria backusii</name>
    <dbReference type="NCBI Taxonomy" id="314023"/>
    <lineage>
        <taxon>Eukaryota</taxon>
        <taxon>Fungi</taxon>
        <taxon>Dikarya</taxon>
        <taxon>Ascomycota</taxon>
        <taxon>Pezizomycotina</taxon>
        <taxon>Sordariomycetes</taxon>
        <taxon>Sordariomycetidae</taxon>
        <taxon>Sordariales</taxon>
        <taxon>Lasiosphaeriaceae</taxon>
        <taxon>Apiosordaria</taxon>
    </lineage>
</organism>
<keyword evidence="1" id="KW-0472">Membrane</keyword>
<keyword evidence="3" id="KW-1185">Reference proteome</keyword>
<dbReference type="Proteomes" id="UP001172159">
    <property type="component" value="Unassembled WGS sequence"/>
</dbReference>
<evidence type="ECO:0000313" key="3">
    <source>
        <dbReference type="Proteomes" id="UP001172159"/>
    </source>
</evidence>
<proteinExistence type="predicted"/>
<evidence type="ECO:0000256" key="1">
    <source>
        <dbReference type="SAM" id="Phobius"/>
    </source>
</evidence>
<feature type="transmembrane region" description="Helical" evidence="1">
    <location>
        <begin position="346"/>
        <end position="369"/>
    </location>
</feature>
<sequence length="396" mass="44710">MLCHIPVAETHWRNFTEALDLHFPRDMLDNFRALVPRTSFSLSLGTTTGGDICQMFTAVLPSRDPAEYRQSFAVTSTYFAKTKHSTAVIFGLSTSQMEFIQNTLEGSTEQFSHPFRIVQIFIELQQERLESTLQTLLDQASAFEIQLDPLNLQNRTTDLLNWNFVRTARRHLSDAVKLDEDMRCMKAVTEKAEIQLMDSLKFLAPEQDGGTSAAGRSEGSNQAVALRTAQCINRIREIGLQYDMMIAACRRIASDLSIAIESFQTGFDMLDKKEACRRTKLNTILAVIAAIYLPFTSVATILAMPVFKFENDWKDWRWNSVPTKGMGDLEANSSNNPANPPVFSGYFYIFLAIGGGLLLLTGAWWKLYFEVQSNMRARNRVEVGPQAKIIQTREQG</sequence>
<accession>A0AA39ZY92</accession>
<dbReference type="AlphaFoldDB" id="A0AA39ZY92"/>
<evidence type="ECO:0000313" key="2">
    <source>
        <dbReference type="EMBL" id="KAK0705852.1"/>
    </source>
</evidence>
<name>A0AA39ZY92_9PEZI</name>
<gene>
    <name evidence="2" type="ORF">B0T21DRAFT_416538</name>
</gene>
<feature type="transmembrane region" description="Helical" evidence="1">
    <location>
        <begin position="281"/>
        <end position="307"/>
    </location>
</feature>
<keyword evidence="1" id="KW-0812">Transmembrane</keyword>
<reference evidence="2" key="1">
    <citation type="submission" date="2023-06" db="EMBL/GenBank/DDBJ databases">
        <title>Genome-scale phylogeny and comparative genomics of the fungal order Sordariales.</title>
        <authorList>
            <consortium name="Lawrence Berkeley National Laboratory"/>
            <person name="Hensen N."/>
            <person name="Bonometti L."/>
            <person name="Westerberg I."/>
            <person name="Brannstrom I.O."/>
            <person name="Guillou S."/>
            <person name="Cros-Aarteil S."/>
            <person name="Calhoun S."/>
            <person name="Haridas S."/>
            <person name="Kuo A."/>
            <person name="Mondo S."/>
            <person name="Pangilinan J."/>
            <person name="Riley R."/>
            <person name="Labutti K."/>
            <person name="Andreopoulos B."/>
            <person name="Lipzen A."/>
            <person name="Chen C."/>
            <person name="Yanf M."/>
            <person name="Daum C."/>
            <person name="Ng V."/>
            <person name="Clum A."/>
            <person name="Steindorff A."/>
            <person name="Ohm R."/>
            <person name="Martin F."/>
            <person name="Silar P."/>
            <person name="Natvig D."/>
            <person name="Lalanne C."/>
            <person name="Gautier V."/>
            <person name="Ament-Velasquez S.L."/>
            <person name="Kruys A."/>
            <person name="Hutchinson M.I."/>
            <person name="Powell A.J."/>
            <person name="Barry K."/>
            <person name="Miller A.N."/>
            <person name="Grigoriev I.V."/>
            <person name="Debuchy R."/>
            <person name="Gladieux P."/>
            <person name="Thoren M.H."/>
            <person name="Johannesson H."/>
        </authorList>
    </citation>
    <scope>NUCLEOTIDE SEQUENCE</scope>
    <source>
        <strain evidence="2">CBS 540.89</strain>
    </source>
</reference>
<keyword evidence="1" id="KW-1133">Transmembrane helix</keyword>
<dbReference type="EMBL" id="JAUKTV010000020">
    <property type="protein sequence ID" value="KAK0705852.1"/>
    <property type="molecule type" value="Genomic_DNA"/>
</dbReference>
<protein>
    <submittedName>
        <fullName evidence="2">Uncharacterized protein</fullName>
    </submittedName>
</protein>